<dbReference type="Proteomes" id="UP001304683">
    <property type="component" value="Chromosome"/>
</dbReference>
<evidence type="ECO:0000313" key="2">
    <source>
        <dbReference type="EMBL" id="WPD19731.1"/>
    </source>
</evidence>
<keyword evidence="1" id="KW-1133">Transmembrane helix</keyword>
<keyword evidence="1" id="KW-0472">Membrane</keyword>
<dbReference type="EMBL" id="CP132508">
    <property type="protein sequence ID" value="WPD19731.1"/>
    <property type="molecule type" value="Genomic_DNA"/>
</dbReference>
<accession>A0ABZ0QQQ0</accession>
<keyword evidence="1" id="KW-0812">Transmembrane</keyword>
<proteinExistence type="predicted"/>
<feature type="transmembrane region" description="Helical" evidence="1">
    <location>
        <begin position="37"/>
        <end position="57"/>
    </location>
</feature>
<dbReference type="RefSeq" id="WP_318751220.1">
    <property type="nucleotide sequence ID" value="NZ_CP132508.1"/>
</dbReference>
<name>A0ABZ0QQQ0_9FIRM</name>
<sequence>MDKLFRVVIKALRQRHYDRPTPEDVLSASERALLREAMLVLAGITAVGGLLAIWWMVESIGLR</sequence>
<evidence type="ECO:0000256" key="1">
    <source>
        <dbReference type="SAM" id="Phobius"/>
    </source>
</evidence>
<protein>
    <submittedName>
        <fullName evidence="2">Uncharacterized protein</fullName>
    </submittedName>
</protein>
<reference evidence="2 3" key="1">
    <citation type="submission" date="2023-08" db="EMBL/GenBank/DDBJ databases">
        <title>Genome sequence of Thermaerobacter compostii strain Ins1, a spore-forming filamentous bacterium isolated from a deep geothermal reservoir.</title>
        <authorList>
            <person name="Bregnard D."/>
            <person name="Gonzalez D."/>
            <person name="Junier P."/>
        </authorList>
    </citation>
    <scope>NUCLEOTIDE SEQUENCE [LARGE SCALE GENOMIC DNA]</scope>
    <source>
        <strain evidence="2 3">Ins1</strain>
    </source>
</reference>
<evidence type="ECO:0000313" key="3">
    <source>
        <dbReference type="Proteomes" id="UP001304683"/>
    </source>
</evidence>
<keyword evidence="3" id="KW-1185">Reference proteome</keyword>
<gene>
    <name evidence="2" type="ORF">Q5761_03440</name>
</gene>
<organism evidence="2 3">
    <name type="scientific">Thermaerobacter composti</name>
    <dbReference type="NCBI Taxonomy" id="554949"/>
    <lineage>
        <taxon>Bacteria</taxon>
        <taxon>Bacillati</taxon>
        <taxon>Bacillota</taxon>
        <taxon>Clostridia</taxon>
        <taxon>Eubacteriales</taxon>
        <taxon>Clostridiales Family XVII. Incertae Sedis</taxon>
        <taxon>Thermaerobacter</taxon>
    </lineage>
</organism>